<comment type="caution">
    <text evidence="1">The sequence shown here is derived from an EMBL/GenBank/DDBJ whole genome shotgun (WGS) entry which is preliminary data.</text>
</comment>
<name>A0A423GPV7_9PSED</name>
<organism evidence="1 2">
    <name type="scientific">Pseudomonas brassicacearum</name>
    <dbReference type="NCBI Taxonomy" id="930166"/>
    <lineage>
        <taxon>Bacteria</taxon>
        <taxon>Pseudomonadati</taxon>
        <taxon>Pseudomonadota</taxon>
        <taxon>Gammaproteobacteria</taxon>
        <taxon>Pseudomonadales</taxon>
        <taxon>Pseudomonadaceae</taxon>
        <taxon>Pseudomonas</taxon>
    </lineage>
</organism>
<evidence type="ECO:0000313" key="1">
    <source>
        <dbReference type="EMBL" id="ROM95060.1"/>
    </source>
</evidence>
<evidence type="ECO:0000313" key="2">
    <source>
        <dbReference type="Proteomes" id="UP000284684"/>
    </source>
</evidence>
<dbReference type="Proteomes" id="UP000284684">
    <property type="component" value="Unassembled WGS sequence"/>
</dbReference>
<sequence>MHLWSTFAVYLLAGWSSPKIASRLNINHKAYFSWGQAVREVMADEFPDLHQWWTTRHDRENLQPAEHIAVQKQEVISWIETTLSTQQATCPKCGGTPTYRFKGARPKFKCQRCITSFSLLTGTPLSGMLHPELWVDFVKGVMDGNSIPDLKRLSGLGMGASTRWRGQFLLLIEQQGHLELLQWITWMRSRRNKDAVSFVRQGGYLDKATRSIYAQGARKGRFGARTCT</sequence>
<gene>
    <name evidence="1" type="ORF">BK658_16885</name>
</gene>
<accession>A0A423GPV7</accession>
<dbReference type="AlphaFoldDB" id="A0A423GPV7"/>
<dbReference type="EMBL" id="MOBI01000019">
    <property type="protein sequence ID" value="ROM95060.1"/>
    <property type="molecule type" value="Genomic_DNA"/>
</dbReference>
<reference evidence="1 2" key="1">
    <citation type="submission" date="2016-10" db="EMBL/GenBank/DDBJ databases">
        <title>Comparative genome analysis of multiple Pseudomonas spp. focuses on biocontrol and plant growth promoting traits.</title>
        <authorList>
            <person name="Tao X.-Y."/>
            <person name="Taylor C.G."/>
        </authorList>
    </citation>
    <scope>NUCLEOTIDE SEQUENCE [LARGE SCALE GENOMIC DNA]</scope>
    <source>
        <strain evidence="1 2">37D10</strain>
    </source>
</reference>
<proteinExistence type="predicted"/>
<protein>
    <recommendedName>
        <fullName evidence="3">IS1 family transposase</fullName>
    </recommendedName>
</protein>
<evidence type="ECO:0008006" key="3">
    <source>
        <dbReference type="Google" id="ProtNLM"/>
    </source>
</evidence>